<dbReference type="Gene3D" id="3.20.20.220">
    <property type="match status" value="1"/>
</dbReference>
<proteinExistence type="predicted"/>
<dbReference type="GO" id="GO:0004657">
    <property type="term" value="F:proline dehydrogenase activity"/>
    <property type="evidence" value="ECO:0007669"/>
    <property type="project" value="InterPro"/>
</dbReference>
<dbReference type="PANTHER" id="PTHR13914:SF0">
    <property type="entry name" value="PROLINE DEHYDROGENASE 1, MITOCHONDRIAL"/>
    <property type="match status" value="1"/>
</dbReference>
<evidence type="ECO:0000259" key="2">
    <source>
        <dbReference type="Pfam" id="PF01619"/>
    </source>
</evidence>
<dbReference type="EMBL" id="CP019607">
    <property type="protein sequence ID" value="AQP52466.1"/>
    <property type="molecule type" value="Genomic_DNA"/>
</dbReference>
<organism evidence="3 4">
    <name type="scientific">Tessaracoccus flavescens</name>
    <dbReference type="NCBI Taxonomy" id="399497"/>
    <lineage>
        <taxon>Bacteria</taxon>
        <taxon>Bacillati</taxon>
        <taxon>Actinomycetota</taxon>
        <taxon>Actinomycetes</taxon>
        <taxon>Propionibacteriales</taxon>
        <taxon>Propionibacteriaceae</taxon>
        <taxon>Tessaracoccus</taxon>
    </lineage>
</organism>
<dbReference type="STRING" id="399497.BW733_04625"/>
<dbReference type="SUPFAM" id="SSF51730">
    <property type="entry name" value="FAD-linked oxidoreductase"/>
    <property type="match status" value="1"/>
</dbReference>
<evidence type="ECO:0000313" key="4">
    <source>
        <dbReference type="Proteomes" id="UP000188235"/>
    </source>
</evidence>
<gene>
    <name evidence="3" type="ORF">BW733_04625</name>
</gene>
<name>A0A1Q2D289_9ACTN</name>
<keyword evidence="1" id="KW-0560">Oxidoreductase</keyword>
<accession>A0A1Q2D289</accession>
<sequence>MRSGRVRNAALASGVAEEFASSYVAGADATEARVVVERLRRQGLLVSLAYLPTSNDEAETPGALVHALEVLDALAVGAELSIKPSSLGLRTDPASAASRLRDLCDAAEQRGAVVTLEMQGAEAYDETLRLWRGVHAHHGSLGLTLPSDIRRSEREVASVSAEGARVRLCVGSYPVPRSIGLRSEREKSKALVRCLRRVMEDGGYAMLATHDPTLIAIAQELAHRNAVPANGFEFQMFYGVRPLEQRRLTDIGYRSRTYLPFGPAWFEYLTTRLAARPRTMFSYLRALGDKR</sequence>
<evidence type="ECO:0000256" key="1">
    <source>
        <dbReference type="ARBA" id="ARBA00023002"/>
    </source>
</evidence>
<dbReference type="InterPro" id="IPR015659">
    <property type="entry name" value="Proline_oxidase"/>
</dbReference>
<dbReference type="AlphaFoldDB" id="A0A1Q2D289"/>
<dbReference type="PANTHER" id="PTHR13914">
    <property type="entry name" value="PROLINE OXIDASE"/>
    <property type="match status" value="1"/>
</dbReference>
<dbReference type="Proteomes" id="UP000188235">
    <property type="component" value="Chromosome"/>
</dbReference>
<protein>
    <recommendedName>
        <fullName evidence="2">Proline dehydrogenase domain-containing protein</fullName>
    </recommendedName>
</protein>
<dbReference type="KEGG" id="tfa:BW733_04625"/>
<keyword evidence="4" id="KW-1185">Reference proteome</keyword>
<dbReference type="InterPro" id="IPR029041">
    <property type="entry name" value="FAD-linked_oxidoreductase-like"/>
</dbReference>
<evidence type="ECO:0000313" key="3">
    <source>
        <dbReference type="EMBL" id="AQP52466.1"/>
    </source>
</evidence>
<dbReference type="Pfam" id="PF01619">
    <property type="entry name" value="Pro_dh"/>
    <property type="match status" value="1"/>
</dbReference>
<feature type="domain" description="Proline dehydrogenase" evidence="2">
    <location>
        <begin position="193"/>
        <end position="270"/>
    </location>
</feature>
<dbReference type="GO" id="GO:0006562">
    <property type="term" value="P:L-proline catabolic process"/>
    <property type="evidence" value="ECO:0007669"/>
    <property type="project" value="InterPro"/>
</dbReference>
<dbReference type="InterPro" id="IPR002872">
    <property type="entry name" value="Proline_DH_dom"/>
</dbReference>
<reference evidence="3 4" key="1">
    <citation type="journal article" date="2008" name="Int. J. Syst. Evol. Microbiol.">
        <title>Tessaracoccus flavescens sp. nov., isolated from marine sediment.</title>
        <authorList>
            <person name="Lee D.W."/>
            <person name="Lee S.D."/>
        </authorList>
    </citation>
    <scope>NUCLEOTIDE SEQUENCE [LARGE SCALE GENOMIC DNA]</scope>
    <source>
        <strain evidence="3 4">SST-39T</strain>
    </source>
</reference>